<protein>
    <recommendedName>
        <fullName evidence="4">Cell death regulator Aven</fullName>
    </recommendedName>
</protein>
<evidence type="ECO:0000313" key="2">
    <source>
        <dbReference type="EMBL" id="CAH0391990.1"/>
    </source>
</evidence>
<feature type="region of interest" description="Disordered" evidence="1">
    <location>
        <begin position="1"/>
        <end position="72"/>
    </location>
</feature>
<evidence type="ECO:0000256" key="1">
    <source>
        <dbReference type="SAM" id="MobiDB-lite"/>
    </source>
</evidence>
<feature type="compositionally biased region" description="Acidic residues" evidence="1">
    <location>
        <begin position="260"/>
        <end position="273"/>
    </location>
</feature>
<dbReference type="AlphaFoldDB" id="A0A9P0AJE6"/>
<organism evidence="2 3">
    <name type="scientific">Bemisia tabaci</name>
    <name type="common">Sweetpotato whitefly</name>
    <name type="synonym">Aleurodes tabaci</name>
    <dbReference type="NCBI Taxonomy" id="7038"/>
    <lineage>
        <taxon>Eukaryota</taxon>
        <taxon>Metazoa</taxon>
        <taxon>Ecdysozoa</taxon>
        <taxon>Arthropoda</taxon>
        <taxon>Hexapoda</taxon>
        <taxon>Insecta</taxon>
        <taxon>Pterygota</taxon>
        <taxon>Neoptera</taxon>
        <taxon>Paraneoptera</taxon>
        <taxon>Hemiptera</taxon>
        <taxon>Sternorrhyncha</taxon>
        <taxon>Aleyrodoidea</taxon>
        <taxon>Aleyrodidae</taxon>
        <taxon>Aleyrodinae</taxon>
        <taxon>Bemisia</taxon>
    </lineage>
</organism>
<accession>A0A9P0AJE6</accession>
<feature type="compositionally biased region" description="Acidic residues" evidence="1">
    <location>
        <begin position="53"/>
        <end position="67"/>
    </location>
</feature>
<evidence type="ECO:0000313" key="3">
    <source>
        <dbReference type="Proteomes" id="UP001152759"/>
    </source>
</evidence>
<dbReference type="GO" id="GO:0010972">
    <property type="term" value="P:negative regulation of G2/M transition of mitotic cell cycle"/>
    <property type="evidence" value="ECO:0007669"/>
    <property type="project" value="TreeGrafter"/>
</dbReference>
<feature type="region of interest" description="Disordered" evidence="1">
    <location>
        <begin position="243"/>
        <end position="273"/>
    </location>
</feature>
<evidence type="ECO:0008006" key="4">
    <source>
        <dbReference type="Google" id="ProtNLM"/>
    </source>
</evidence>
<sequence length="285" mass="31966">MDSFNAKKDRAKKMKKDKVHSKARKKKGSANEVSKSRSNDTVTNTNRSTKVADEEESNSSGSDSEEYESQKYARSKIVSNQSYYDKSLPDVDPEPCAASLEELAAADDVTGGIFQFKGEADWASCPENISNQYFHIDLKQLASSLSAVPFYDRVNLFHDFFTSDEKQEMDLKAEQQFKLHSQNLGSTKNMKDLDQLLSSVKKQQNKAVEPPKTVSEPDYDNVSALTAQFKNVRSDLTDLLFSSEAQSVSTPNPSEKPQIPEEETNCSAQEETEDLNEWLDSILDD</sequence>
<feature type="compositionally biased region" description="Polar residues" evidence="1">
    <location>
        <begin position="243"/>
        <end position="255"/>
    </location>
</feature>
<reference evidence="2" key="1">
    <citation type="submission" date="2021-12" db="EMBL/GenBank/DDBJ databases">
        <authorList>
            <person name="King R."/>
        </authorList>
    </citation>
    <scope>NUCLEOTIDE SEQUENCE</scope>
</reference>
<keyword evidence="3" id="KW-1185">Reference proteome</keyword>
<dbReference type="PANTHER" id="PTHR16524:SF2">
    <property type="entry name" value="CELL DEATH REGULATOR AVEN"/>
    <property type="match status" value="1"/>
</dbReference>
<feature type="compositionally biased region" description="Polar residues" evidence="1">
    <location>
        <begin position="39"/>
        <end position="49"/>
    </location>
</feature>
<gene>
    <name evidence="2" type="ORF">BEMITA_LOCUS10552</name>
</gene>
<dbReference type="PANTHER" id="PTHR16524">
    <property type="entry name" value="CELL DEATH REGULATOR AVEN"/>
    <property type="match status" value="1"/>
</dbReference>
<dbReference type="Proteomes" id="UP001152759">
    <property type="component" value="Chromosome 6"/>
</dbReference>
<dbReference type="EMBL" id="OU963867">
    <property type="protein sequence ID" value="CAH0391990.1"/>
    <property type="molecule type" value="Genomic_DNA"/>
</dbReference>
<proteinExistence type="predicted"/>
<dbReference type="KEGG" id="btab:109034450"/>
<name>A0A9P0AJE6_BEMTA</name>
<dbReference type="InterPro" id="IPR026187">
    <property type="entry name" value="Aven"/>
</dbReference>
<feature type="compositionally biased region" description="Basic residues" evidence="1">
    <location>
        <begin position="9"/>
        <end position="28"/>
    </location>
</feature>